<dbReference type="PANTHER" id="PTHR35004">
    <property type="entry name" value="TRANSPOSASE RV3428C-RELATED"/>
    <property type="match status" value="1"/>
</dbReference>
<reference evidence="2 3" key="1">
    <citation type="submission" date="2018-06" db="EMBL/GenBank/DDBJ databases">
        <authorList>
            <consortium name="Pathogen Informatics"/>
            <person name="Doyle S."/>
        </authorList>
    </citation>
    <scope>NUCLEOTIDE SEQUENCE [LARGE SCALE GENOMIC DNA]</scope>
    <source>
        <strain evidence="2 3">NCTC10597</strain>
    </source>
</reference>
<dbReference type="GO" id="GO:0015074">
    <property type="term" value="P:DNA integration"/>
    <property type="evidence" value="ECO:0007669"/>
    <property type="project" value="InterPro"/>
</dbReference>
<dbReference type="NCBIfam" id="NF033546">
    <property type="entry name" value="transpos_IS21"/>
    <property type="match status" value="1"/>
</dbReference>
<comment type="caution">
    <text evidence="2">The sequence shown here is derived from an EMBL/GenBank/DDBJ whole genome shotgun (WGS) entry which is preliminary data.</text>
</comment>
<dbReference type="Gene3D" id="3.30.420.10">
    <property type="entry name" value="Ribonuclease H-like superfamily/Ribonuclease H"/>
    <property type="match status" value="1"/>
</dbReference>
<dbReference type="InterPro" id="IPR001584">
    <property type="entry name" value="Integrase_cat-core"/>
</dbReference>
<evidence type="ECO:0000313" key="3">
    <source>
        <dbReference type="Proteomes" id="UP000254330"/>
    </source>
</evidence>
<proteinExistence type="predicted"/>
<dbReference type="PANTHER" id="PTHR35004:SF7">
    <property type="entry name" value="INTEGRASE PROTEIN"/>
    <property type="match status" value="1"/>
</dbReference>
<dbReference type="InterPro" id="IPR036397">
    <property type="entry name" value="RNaseH_sf"/>
</dbReference>
<dbReference type="Proteomes" id="UP000254330">
    <property type="component" value="Unassembled WGS sequence"/>
</dbReference>
<dbReference type="SUPFAM" id="SSF53098">
    <property type="entry name" value="Ribonuclease H-like"/>
    <property type="match status" value="1"/>
</dbReference>
<organism evidence="2 3">
    <name type="scientific">Kurthia zopfii</name>
    <dbReference type="NCBI Taxonomy" id="1650"/>
    <lineage>
        <taxon>Bacteria</taxon>
        <taxon>Bacillati</taxon>
        <taxon>Bacillota</taxon>
        <taxon>Bacilli</taxon>
        <taxon>Bacillales</taxon>
        <taxon>Caryophanaceae</taxon>
        <taxon>Kurthia</taxon>
    </lineage>
</organism>
<dbReference type="InterPro" id="IPR012337">
    <property type="entry name" value="RNaseH-like_sf"/>
</dbReference>
<dbReference type="EMBL" id="UGNP01000001">
    <property type="protein sequence ID" value="STX09504.1"/>
    <property type="molecule type" value="Genomic_DNA"/>
</dbReference>
<dbReference type="GO" id="GO:0003676">
    <property type="term" value="F:nucleic acid binding"/>
    <property type="evidence" value="ECO:0007669"/>
    <property type="project" value="InterPro"/>
</dbReference>
<protein>
    <submittedName>
        <fullName evidence="2">Transposase and inactivated derivatives</fullName>
    </submittedName>
</protein>
<dbReference type="OrthoDB" id="92877at2"/>
<dbReference type="RefSeq" id="WP_109350940.1">
    <property type="nucleotide sequence ID" value="NZ_QFVS01000076.1"/>
</dbReference>
<accession>A0A8B4Q9V4</accession>
<feature type="domain" description="Integrase catalytic" evidence="1">
    <location>
        <begin position="127"/>
        <end position="255"/>
    </location>
</feature>
<dbReference type="PROSITE" id="PS50994">
    <property type="entry name" value="INTEGRASE"/>
    <property type="match status" value="1"/>
</dbReference>
<sequence length="484" mass="57341">MLAMPEINCIKLMRNQKSLSINHIAKTLHLNWRTVKKYADEDQLPQEKVLKRSGMMYEEKWGEIVSDWLWEDQKLKRKKRRTNQGIFTGLQALGFKGSYRTVSYFIKEWRESREDIEDETTDKNYERLIHPPAEAQLDFGLMEAVQDGKYRDIHCLIMTLPFSNDAYSIPLPSENQECLLYGLKKIFQQLGGVPRKIRIDNMVTAVTKPRNKHEETVFANEFLQFANHYGFEPQACNPYSGHEKGNVENKVGYVRYNFITPAPVIENLEHLTNLLQQKHTKDRERIHYEKKISIQKLLEEEFEYLLALPDEEFPVFKENKVQSNKYGEITLDKVRVYIPRGNNYPSLSIVKYWNRFKVLSPHGEILYEDNRPYMHKNREIPWQSILKSWLSKPRAVSYSRFSPYLPGRIYEYINISNLTIRKERLHWLIALLVTHNMNQINDEFYDLLSSQSESLKEPEEHPYDVNWSMYDQLQSTSQIEGETP</sequence>
<gene>
    <name evidence="2" type="ORF">NCTC10597_01180</name>
</gene>
<evidence type="ECO:0000313" key="2">
    <source>
        <dbReference type="EMBL" id="STX09504.1"/>
    </source>
</evidence>
<name>A0A8B4Q9V4_9BACL</name>
<evidence type="ECO:0000259" key="1">
    <source>
        <dbReference type="PROSITE" id="PS50994"/>
    </source>
</evidence>
<dbReference type="AlphaFoldDB" id="A0A8B4Q9V4"/>